<sequence>MSKPNHDIEYLPIRSNIDEPQNSQSQLSTSSQSTQKLSYSAFTKRQKIWIVSIIASTAWFSLLSSFIFFPVITTLAEDLHTTVGRINLTVTSYLIFAAITPSVVGSFSDISGRRPAYIVTISLYVAANIGLACQNSFVALFVLRMLQSAGIAGSFSVSYGVIADIASPAERGSFVGAVAFGTNTAPSIGPILGAVLNAKVGWRWIFWFLAILSGICLTLISLTLPETARAVVGNGGIPAHGIHAVPFKKMVATPLPVDANKNFNIYTRTRWQVPNPLTCLKVLLLKDSFLVILVLGIVYMTYACLQTSLATLFIQIYGFDELQAGLIYIPFGIGCALAAWGAGKVLDRDYRCTAKAYNFTIDKKHGDELLDFPLEKARVTSIFYPITLAVVSTVGYGWCLERRTPYVIPLILQFFQGGSLQACSTILNTLLMDLNQDSASTSQACCNIIRCSLAAAALACLDPLVNVVGVGFCFTIIGGITSICIPVLLLERTRGWGWRLERERLRIAAVEPDSGVERFRERLELRNTNRPEELETLI</sequence>
<evidence type="ECO:0000256" key="1">
    <source>
        <dbReference type="ARBA" id="ARBA00004141"/>
    </source>
</evidence>
<feature type="transmembrane region" description="Helical" evidence="6">
    <location>
        <begin position="204"/>
        <end position="224"/>
    </location>
</feature>
<dbReference type="InterPro" id="IPR011701">
    <property type="entry name" value="MFS"/>
</dbReference>
<feature type="transmembrane region" description="Helical" evidence="6">
    <location>
        <begin position="84"/>
        <end position="104"/>
    </location>
</feature>
<feature type="transmembrane region" description="Helical" evidence="6">
    <location>
        <begin position="174"/>
        <end position="198"/>
    </location>
</feature>
<feature type="transmembrane region" description="Helical" evidence="6">
    <location>
        <begin position="410"/>
        <end position="432"/>
    </location>
</feature>
<dbReference type="OrthoDB" id="440553at2759"/>
<dbReference type="EMBL" id="NCSJ02000551">
    <property type="protein sequence ID" value="RFU23948.1"/>
    <property type="molecule type" value="Genomic_DNA"/>
</dbReference>
<evidence type="ECO:0000256" key="4">
    <source>
        <dbReference type="ARBA" id="ARBA00022989"/>
    </source>
</evidence>
<reference evidence="8 9" key="1">
    <citation type="submission" date="2018-05" db="EMBL/GenBank/DDBJ databases">
        <title>Draft genome sequence of Scytalidium lignicola DSM 105466, a ubiquitous saprotrophic fungus.</title>
        <authorList>
            <person name="Buettner E."/>
            <person name="Gebauer A.M."/>
            <person name="Hofrichter M."/>
            <person name="Liers C."/>
            <person name="Kellner H."/>
        </authorList>
    </citation>
    <scope>NUCLEOTIDE SEQUENCE [LARGE SCALE GENOMIC DNA]</scope>
    <source>
        <strain evidence="8 9">DSM 105466</strain>
    </source>
</reference>
<accession>A0A3E2GSH1</accession>
<proteinExistence type="predicted"/>
<keyword evidence="5 6" id="KW-0472">Membrane</keyword>
<keyword evidence="4 6" id="KW-1133">Transmembrane helix</keyword>
<feature type="transmembrane region" description="Helical" evidence="6">
    <location>
        <begin position="382"/>
        <end position="398"/>
    </location>
</feature>
<feature type="transmembrane region" description="Helical" evidence="6">
    <location>
        <begin position="289"/>
        <end position="314"/>
    </location>
</feature>
<evidence type="ECO:0000256" key="2">
    <source>
        <dbReference type="ARBA" id="ARBA00022448"/>
    </source>
</evidence>
<evidence type="ECO:0000256" key="6">
    <source>
        <dbReference type="SAM" id="Phobius"/>
    </source>
</evidence>
<feature type="transmembrane region" description="Helical" evidence="6">
    <location>
        <begin position="326"/>
        <end position="346"/>
    </location>
</feature>
<dbReference type="GO" id="GO:0005886">
    <property type="term" value="C:plasma membrane"/>
    <property type="evidence" value="ECO:0007669"/>
    <property type="project" value="TreeGrafter"/>
</dbReference>
<evidence type="ECO:0000313" key="9">
    <source>
        <dbReference type="Proteomes" id="UP000258309"/>
    </source>
</evidence>
<dbReference type="STRING" id="5539.A0A3E2GSH1"/>
<dbReference type="InterPro" id="IPR020846">
    <property type="entry name" value="MFS_dom"/>
</dbReference>
<name>A0A3E2GSH1_SCYLI</name>
<feature type="non-terminal residue" evidence="8">
    <location>
        <position position="538"/>
    </location>
</feature>
<evidence type="ECO:0000313" key="8">
    <source>
        <dbReference type="EMBL" id="RFU23948.1"/>
    </source>
</evidence>
<feature type="non-terminal residue" evidence="8">
    <location>
        <position position="1"/>
    </location>
</feature>
<feature type="transmembrane region" description="Helical" evidence="6">
    <location>
        <begin position="467"/>
        <end position="490"/>
    </location>
</feature>
<organism evidence="8 9">
    <name type="scientific">Scytalidium lignicola</name>
    <name type="common">Hyphomycete</name>
    <dbReference type="NCBI Taxonomy" id="5539"/>
    <lineage>
        <taxon>Eukaryota</taxon>
        <taxon>Fungi</taxon>
        <taxon>Dikarya</taxon>
        <taxon>Ascomycota</taxon>
        <taxon>Pezizomycotina</taxon>
        <taxon>Leotiomycetes</taxon>
        <taxon>Leotiomycetes incertae sedis</taxon>
        <taxon>Scytalidium</taxon>
    </lineage>
</organism>
<dbReference type="PANTHER" id="PTHR23502:SF51">
    <property type="entry name" value="QUINIDINE RESISTANCE PROTEIN 1-RELATED"/>
    <property type="match status" value="1"/>
</dbReference>
<dbReference type="GO" id="GO:0022857">
    <property type="term" value="F:transmembrane transporter activity"/>
    <property type="evidence" value="ECO:0007669"/>
    <property type="project" value="InterPro"/>
</dbReference>
<evidence type="ECO:0000256" key="5">
    <source>
        <dbReference type="ARBA" id="ARBA00023136"/>
    </source>
</evidence>
<keyword evidence="2" id="KW-0813">Transport</keyword>
<protein>
    <recommendedName>
        <fullName evidence="7">Major facilitator superfamily (MFS) profile domain-containing protein</fullName>
    </recommendedName>
</protein>
<dbReference type="Proteomes" id="UP000258309">
    <property type="component" value="Unassembled WGS sequence"/>
</dbReference>
<dbReference type="PROSITE" id="PS50850">
    <property type="entry name" value="MFS"/>
    <property type="match status" value="1"/>
</dbReference>
<dbReference type="InterPro" id="IPR036259">
    <property type="entry name" value="MFS_trans_sf"/>
</dbReference>
<dbReference type="Gene3D" id="1.20.1720.10">
    <property type="entry name" value="Multidrug resistance protein D"/>
    <property type="match status" value="1"/>
</dbReference>
<feature type="domain" description="Major facilitator superfamily (MFS) profile" evidence="7">
    <location>
        <begin position="50"/>
        <end position="494"/>
    </location>
</feature>
<feature type="transmembrane region" description="Helical" evidence="6">
    <location>
        <begin position="116"/>
        <end position="143"/>
    </location>
</feature>
<comment type="subcellular location">
    <subcellularLocation>
        <location evidence="1">Membrane</location>
        <topology evidence="1">Multi-pass membrane protein</topology>
    </subcellularLocation>
</comment>
<dbReference type="Gene3D" id="1.20.1250.20">
    <property type="entry name" value="MFS general substrate transporter like domains"/>
    <property type="match status" value="1"/>
</dbReference>
<evidence type="ECO:0000259" key="7">
    <source>
        <dbReference type="PROSITE" id="PS50850"/>
    </source>
</evidence>
<dbReference type="SUPFAM" id="SSF103473">
    <property type="entry name" value="MFS general substrate transporter"/>
    <property type="match status" value="1"/>
</dbReference>
<dbReference type="AlphaFoldDB" id="A0A3E2GSH1"/>
<feature type="transmembrane region" description="Helical" evidence="6">
    <location>
        <begin position="48"/>
        <end position="72"/>
    </location>
</feature>
<keyword evidence="3 6" id="KW-0812">Transmembrane</keyword>
<dbReference type="PANTHER" id="PTHR23502">
    <property type="entry name" value="MAJOR FACILITATOR SUPERFAMILY"/>
    <property type="match status" value="1"/>
</dbReference>
<evidence type="ECO:0000256" key="3">
    <source>
        <dbReference type="ARBA" id="ARBA00022692"/>
    </source>
</evidence>
<keyword evidence="9" id="KW-1185">Reference proteome</keyword>
<dbReference type="Pfam" id="PF07690">
    <property type="entry name" value="MFS_1"/>
    <property type="match status" value="1"/>
</dbReference>
<comment type="caution">
    <text evidence="8">The sequence shown here is derived from an EMBL/GenBank/DDBJ whole genome shotgun (WGS) entry which is preliminary data.</text>
</comment>
<dbReference type="OMA" id="IFGIFYM"/>
<gene>
    <name evidence="8" type="ORF">B7463_g12393</name>
</gene>